<keyword evidence="1" id="KW-0472">Membrane</keyword>
<feature type="transmembrane region" description="Helical" evidence="1">
    <location>
        <begin position="227"/>
        <end position="245"/>
    </location>
</feature>
<name>A0A7Z0D5B1_9MICO</name>
<dbReference type="RefSeq" id="WP_179429426.1">
    <property type="nucleotide sequence ID" value="NZ_JACBZP010000001.1"/>
</dbReference>
<keyword evidence="3" id="KW-1185">Reference proteome</keyword>
<gene>
    <name evidence="2" type="ORF">BJY26_003467</name>
</gene>
<dbReference type="PANTHER" id="PTHR37422">
    <property type="entry name" value="TEICHURONIC ACID BIOSYNTHESIS PROTEIN TUAE"/>
    <property type="match status" value="1"/>
</dbReference>
<dbReference type="AlphaFoldDB" id="A0A7Z0D5B1"/>
<evidence type="ECO:0000256" key="1">
    <source>
        <dbReference type="SAM" id="Phobius"/>
    </source>
</evidence>
<evidence type="ECO:0000313" key="2">
    <source>
        <dbReference type="EMBL" id="NYI69161.1"/>
    </source>
</evidence>
<feature type="transmembrane region" description="Helical" evidence="1">
    <location>
        <begin position="158"/>
        <end position="178"/>
    </location>
</feature>
<dbReference type="EMBL" id="JACBZP010000001">
    <property type="protein sequence ID" value="NYI69161.1"/>
    <property type="molecule type" value="Genomic_DNA"/>
</dbReference>
<proteinExistence type="predicted"/>
<feature type="transmembrane region" description="Helical" evidence="1">
    <location>
        <begin position="391"/>
        <end position="415"/>
    </location>
</feature>
<feature type="transmembrane region" description="Helical" evidence="1">
    <location>
        <begin position="89"/>
        <end position="108"/>
    </location>
</feature>
<feature type="transmembrane region" description="Helical" evidence="1">
    <location>
        <begin position="276"/>
        <end position="292"/>
    </location>
</feature>
<evidence type="ECO:0000313" key="3">
    <source>
        <dbReference type="Proteomes" id="UP000539111"/>
    </source>
</evidence>
<feature type="transmembrane region" description="Helical" evidence="1">
    <location>
        <begin position="427"/>
        <end position="460"/>
    </location>
</feature>
<comment type="caution">
    <text evidence="2">The sequence shown here is derived from an EMBL/GenBank/DDBJ whole genome shotgun (WGS) entry which is preliminary data.</text>
</comment>
<feature type="transmembrane region" description="Helical" evidence="1">
    <location>
        <begin position="299"/>
        <end position="317"/>
    </location>
</feature>
<dbReference type="Proteomes" id="UP000539111">
    <property type="component" value="Unassembled WGS sequence"/>
</dbReference>
<reference evidence="2 3" key="1">
    <citation type="submission" date="2020-07" db="EMBL/GenBank/DDBJ databases">
        <title>Sequencing the genomes of 1000 actinobacteria strains.</title>
        <authorList>
            <person name="Klenk H.-P."/>
        </authorList>
    </citation>
    <scope>NUCLEOTIDE SEQUENCE [LARGE SCALE GENOMIC DNA]</scope>
    <source>
        <strain evidence="2 3">DSM 26341</strain>
    </source>
</reference>
<evidence type="ECO:0008006" key="4">
    <source>
        <dbReference type="Google" id="ProtNLM"/>
    </source>
</evidence>
<dbReference type="InterPro" id="IPR051533">
    <property type="entry name" value="WaaL-like"/>
</dbReference>
<feature type="transmembrane region" description="Helical" evidence="1">
    <location>
        <begin position="128"/>
        <end position="146"/>
    </location>
</feature>
<feature type="transmembrane region" description="Helical" evidence="1">
    <location>
        <begin position="55"/>
        <end position="77"/>
    </location>
</feature>
<feature type="transmembrane region" description="Helical" evidence="1">
    <location>
        <begin position="252"/>
        <end position="270"/>
    </location>
</feature>
<protein>
    <recommendedName>
        <fullName evidence="4">O-antigen ligase-like membrane protein</fullName>
    </recommendedName>
</protein>
<keyword evidence="1" id="KW-1133">Transmembrane helix</keyword>
<organism evidence="2 3">
    <name type="scientific">Spelaeicoccus albus</name>
    <dbReference type="NCBI Taxonomy" id="1280376"/>
    <lineage>
        <taxon>Bacteria</taxon>
        <taxon>Bacillati</taxon>
        <taxon>Actinomycetota</taxon>
        <taxon>Actinomycetes</taxon>
        <taxon>Micrococcales</taxon>
        <taxon>Brevibacteriaceae</taxon>
        <taxon>Spelaeicoccus</taxon>
    </lineage>
</organism>
<accession>A0A7Z0D5B1</accession>
<dbReference type="PANTHER" id="PTHR37422:SF13">
    <property type="entry name" value="LIPOPOLYSACCHARIDE BIOSYNTHESIS PROTEIN PA4999-RELATED"/>
    <property type="match status" value="1"/>
</dbReference>
<keyword evidence="1" id="KW-0812">Transmembrane</keyword>
<sequence length="867" mass="94236">MDKITESQNHSAGRAPLIVKPNSVPVIRRGLLDVAADYMRDPAFPLALVLVWYPLWWILGLTQPVLLVATLLMTWRLIGRKPLRVVKGFGWWLLFLMIAALGVFVVQADAPGAVAGASNTRYLTWALRMLWYLEATVVLIYIVNFLREITVMRLARVISVMFVTITIGGLLGAVSPVASFPSLLETLLPHGITSNGFVKSLLHSYLAQEQEYLGTATSRPSGPFPYANSWGLNYACYLPIFVYAWCGKSSGWRRYAAPVCLVASIVPVIYSLNRGLWAVLIIMTIIALFRLVKLNNVRTVIIAGLVAIIGVVVVYVSPLADALAQRFTGHNSNEGRFNLQSASISSVLHASPIIGLGTTRDVQGNFYSIADGMISSCPACGSPPFGTQGSLWLFVFANGLLGTAFVLFFFIGVLWRNRRVRSPQSIASILVLIGFIITTAIYDFSITAMFPIMAAVAVLGNGVDTSEHPPIGGAIGGWRYRMQTSVILLCCAGGVGVGALWQTSRGPTFVGTASVWLPMPPKDSPMAAGRLSTLDTEARFIRSPEVQRAINPAQRIDGRSGRGLLYVDASPNSRILNVHYTSEDPEQAKAGASAAATSLSTLRLERLHSARDAETRAQQDKLANIERTSRMIENALNVTDGRQYIRENSKAGIRLPNPETKVERRYGELAKAAETSRMASLRGGQSVAAASSTLLPSRWNVALTSGAAIGLSLGLLLSRLSAFKGERIDKYRSRARFLEFGLLSHEIQLNGSRAISEVHNWWRPLEPASFVVAGKSSAILRKFVDGLNAERNFGQVKKSTLTKPMIVLVADGATRISEINRHKSLLEAGGAFVCGIVVGKHGKGATNRKRARIHLSQSSGRRAKTIV</sequence>